<reference evidence="1" key="1">
    <citation type="submission" date="2021-06" db="EMBL/GenBank/DDBJ databases">
        <authorList>
            <person name="Kallberg Y."/>
            <person name="Tangrot J."/>
            <person name="Rosling A."/>
        </authorList>
    </citation>
    <scope>NUCLEOTIDE SEQUENCE</scope>
    <source>
        <strain evidence="1">FL966</strain>
    </source>
</reference>
<proteinExistence type="predicted"/>
<dbReference type="Proteomes" id="UP000789759">
    <property type="component" value="Unassembled WGS sequence"/>
</dbReference>
<accession>A0A9N9HWP0</accession>
<name>A0A9N9HWP0_9GLOM</name>
<comment type="caution">
    <text evidence="1">The sequence shown here is derived from an EMBL/GenBank/DDBJ whole genome shotgun (WGS) entry which is preliminary data.</text>
</comment>
<evidence type="ECO:0000313" key="2">
    <source>
        <dbReference type="Proteomes" id="UP000789759"/>
    </source>
</evidence>
<protein>
    <submittedName>
        <fullName evidence="1">3239_t:CDS:1</fullName>
    </submittedName>
</protein>
<sequence>MSQQQFNEFVEQFITNQKSVNTQLTQILQHQNAQERSVVEGMTYVQAPLQAKGLTVQLLVFYGKENENVVTWLLQYLNKVQAHEAQKPFEEWQSFANEIKQAFQPLQHQQNILGQVEQMDEADKILNFVEGLKLATKAEASY</sequence>
<dbReference type="AlphaFoldDB" id="A0A9N9HWP0"/>
<dbReference type="EMBL" id="CAJVQA010011618">
    <property type="protein sequence ID" value="CAG8709211.1"/>
    <property type="molecule type" value="Genomic_DNA"/>
</dbReference>
<organism evidence="1 2">
    <name type="scientific">Cetraspora pellucida</name>
    <dbReference type="NCBI Taxonomy" id="1433469"/>
    <lineage>
        <taxon>Eukaryota</taxon>
        <taxon>Fungi</taxon>
        <taxon>Fungi incertae sedis</taxon>
        <taxon>Mucoromycota</taxon>
        <taxon>Glomeromycotina</taxon>
        <taxon>Glomeromycetes</taxon>
        <taxon>Diversisporales</taxon>
        <taxon>Gigasporaceae</taxon>
        <taxon>Cetraspora</taxon>
    </lineage>
</organism>
<gene>
    <name evidence="1" type="ORF">CPELLU_LOCUS12235</name>
</gene>
<evidence type="ECO:0000313" key="1">
    <source>
        <dbReference type="EMBL" id="CAG8709211.1"/>
    </source>
</evidence>
<dbReference type="OrthoDB" id="2439367at2759"/>
<keyword evidence="2" id="KW-1185">Reference proteome</keyword>